<keyword evidence="3" id="KW-0413">Isomerase</keyword>
<dbReference type="NCBIfam" id="TIGR00005">
    <property type="entry name" value="rluA_subfam"/>
    <property type="match status" value="1"/>
</dbReference>
<name>A0ABR8QRH4_9BACI</name>
<feature type="domain" description="Pseudouridine synthase RsuA/RluA-like" evidence="4">
    <location>
        <begin position="89"/>
        <end position="241"/>
    </location>
</feature>
<dbReference type="Pfam" id="PF00849">
    <property type="entry name" value="PseudoU_synth_2"/>
    <property type="match status" value="1"/>
</dbReference>
<dbReference type="EMBL" id="JACSQT010000006">
    <property type="protein sequence ID" value="MBD7938098.1"/>
    <property type="molecule type" value="Genomic_DNA"/>
</dbReference>
<evidence type="ECO:0000313" key="5">
    <source>
        <dbReference type="EMBL" id="MBD7938098.1"/>
    </source>
</evidence>
<dbReference type="Proteomes" id="UP000657931">
    <property type="component" value="Unassembled WGS sequence"/>
</dbReference>
<evidence type="ECO:0000256" key="1">
    <source>
        <dbReference type="ARBA" id="ARBA00000073"/>
    </source>
</evidence>
<keyword evidence="6" id="KW-1185">Reference proteome</keyword>
<dbReference type="InterPro" id="IPR006225">
    <property type="entry name" value="PsdUridine_synth_RluC/D"/>
</dbReference>
<evidence type="ECO:0000313" key="6">
    <source>
        <dbReference type="Proteomes" id="UP000657931"/>
    </source>
</evidence>
<evidence type="ECO:0000256" key="3">
    <source>
        <dbReference type="RuleBase" id="RU362028"/>
    </source>
</evidence>
<dbReference type="PANTHER" id="PTHR21600">
    <property type="entry name" value="MITOCHONDRIAL RNA PSEUDOURIDINE SYNTHASE"/>
    <property type="match status" value="1"/>
</dbReference>
<dbReference type="PROSITE" id="PS01129">
    <property type="entry name" value="PSI_RLU"/>
    <property type="match status" value="1"/>
</dbReference>
<evidence type="ECO:0000259" key="4">
    <source>
        <dbReference type="Pfam" id="PF00849"/>
    </source>
</evidence>
<dbReference type="InterPro" id="IPR050188">
    <property type="entry name" value="RluA_PseudoU_synthase"/>
</dbReference>
<evidence type="ECO:0000256" key="2">
    <source>
        <dbReference type="ARBA" id="ARBA00010876"/>
    </source>
</evidence>
<gene>
    <name evidence="5" type="ORF">H9655_13780</name>
</gene>
<protein>
    <recommendedName>
        <fullName evidence="3">Pseudouridine synthase</fullName>
        <ecNumber evidence="3">5.4.99.-</ecNumber>
    </recommendedName>
</protein>
<dbReference type="InterPro" id="IPR006145">
    <property type="entry name" value="PsdUridine_synth_RsuA/RluA"/>
</dbReference>
<accession>A0ABR8QRH4</accession>
<dbReference type="SUPFAM" id="SSF55120">
    <property type="entry name" value="Pseudouridine synthase"/>
    <property type="match status" value="1"/>
</dbReference>
<comment type="similarity">
    <text evidence="2 3">Belongs to the pseudouridine synthase RluA family.</text>
</comment>
<dbReference type="InterPro" id="IPR020103">
    <property type="entry name" value="PsdUridine_synth_cat_dom_sf"/>
</dbReference>
<comment type="catalytic activity">
    <reaction evidence="1 3">
        <text>a uridine in RNA = a pseudouridine in RNA</text>
        <dbReference type="Rhea" id="RHEA:48348"/>
        <dbReference type="Rhea" id="RHEA-COMP:12068"/>
        <dbReference type="Rhea" id="RHEA-COMP:12069"/>
        <dbReference type="ChEBI" id="CHEBI:65314"/>
        <dbReference type="ChEBI" id="CHEBI:65315"/>
    </reaction>
</comment>
<comment type="caution">
    <text evidence="5">The sequence shown here is derived from an EMBL/GenBank/DDBJ whole genome shotgun (WGS) entry which is preliminary data.</text>
</comment>
<comment type="function">
    <text evidence="3">Responsible for synthesis of pseudouridine from uracil.</text>
</comment>
<dbReference type="Gene3D" id="3.30.2350.10">
    <property type="entry name" value="Pseudouridine synthase"/>
    <property type="match status" value="1"/>
</dbReference>
<dbReference type="PANTHER" id="PTHR21600:SF35">
    <property type="entry name" value="PSEUDOURIDINE SYNTHASE"/>
    <property type="match status" value="1"/>
</dbReference>
<dbReference type="InterPro" id="IPR006224">
    <property type="entry name" value="PsdUridine_synth_RluA-like_CS"/>
</dbReference>
<sequence length="295" mass="33401">MFTLQWQIDSLATPVNIKSFLSQQNISKTALTDIKFAGGFIKVNRVEQNVRYMLNNGDVLEVGFPPEKRSEGLLPENIPLSILYEDDSLLIVVKPAGMSTIPSREHPDGSLANALLGYYDQQGIVSTIHIVTRLDRETSGIVLIAKHRHVHHLLSQQQQNNGVKRKYKAFVCGLMATKEGWIEEPIGRKPDSIIERMVSPNGKYAATYFKQLSQQKERQFTELELSLKTGRTHQIRVHLSHIGFPLIGDHLYGGSTKWLRRQALHCFSLSFTHPISKELLSFSIPYPEDMQALLN</sequence>
<dbReference type="RefSeq" id="WP_191814935.1">
    <property type="nucleotide sequence ID" value="NZ_JACSQT010000006.1"/>
</dbReference>
<proteinExistence type="inferred from homology"/>
<dbReference type="EC" id="5.4.99.-" evidence="3"/>
<reference evidence="5 6" key="1">
    <citation type="submission" date="2020-08" db="EMBL/GenBank/DDBJ databases">
        <title>A Genomic Blueprint of the Chicken Gut Microbiome.</title>
        <authorList>
            <person name="Gilroy R."/>
            <person name="Ravi A."/>
            <person name="Getino M."/>
            <person name="Pursley I."/>
            <person name="Horton D.L."/>
            <person name="Alikhan N.-F."/>
            <person name="Baker D."/>
            <person name="Gharbi K."/>
            <person name="Hall N."/>
            <person name="Watson M."/>
            <person name="Adriaenssens E.M."/>
            <person name="Foster-Nyarko E."/>
            <person name="Jarju S."/>
            <person name="Secka A."/>
            <person name="Antonio M."/>
            <person name="Oren A."/>
            <person name="Chaudhuri R."/>
            <person name="La Ragione R.M."/>
            <person name="Hildebrand F."/>
            <person name="Pallen M.J."/>
        </authorList>
    </citation>
    <scope>NUCLEOTIDE SEQUENCE [LARGE SCALE GENOMIC DNA]</scope>
    <source>
        <strain evidence="5 6">Sa5YUA1</strain>
    </source>
</reference>
<dbReference type="CDD" id="cd02869">
    <property type="entry name" value="PseudoU_synth_RluA_like"/>
    <property type="match status" value="1"/>
</dbReference>
<organism evidence="5 6">
    <name type="scientific">Cytobacillus stercorigallinarum</name>
    <dbReference type="NCBI Taxonomy" id="2762240"/>
    <lineage>
        <taxon>Bacteria</taxon>
        <taxon>Bacillati</taxon>
        <taxon>Bacillota</taxon>
        <taxon>Bacilli</taxon>
        <taxon>Bacillales</taxon>
        <taxon>Bacillaceae</taxon>
        <taxon>Cytobacillus</taxon>
    </lineage>
</organism>